<accession>A0AAE1AVZ4</accession>
<feature type="region of interest" description="Disordered" evidence="1">
    <location>
        <begin position="47"/>
        <end position="79"/>
    </location>
</feature>
<organism evidence="2 3">
    <name type="scientific">Elysia crispata</name>
    <name type="common">lettuce slug</name>
    <dbReference type="NCBI Taxonomy" id="231223"/>
    <lineage>
        <taxon>Eukaryota</taxon>
        <taxon>Metazoa</taxon>
        <taxon>Spiralia</taxon>
        <taxon>Lophotrochozoa</taxon>
        <taxon>Mollusca</taxon>
        <taxon>Gastropoda</taxon>
        <taxon>Heterobranchia</taxon>
        <taxon>Euthyneura</taxon>
        <taxon>Panpulmonata</taxon>
        <taxon>Sacoglossa</taxon>
        <taxon>Placobranchoidea</taxon>
        <taxon>Plakobranchidae</taxon>
        <taxon>Elysia</taxon>
    </lineage>
</organism>
<feature type="compositionally biased region" description="Polar residues" evidence="1">
    <location>
        <begin position="68"/>
        <end position="79"/>
    </location>
</feature>
<dbReference type="Proteomes" id="UP001283361">
    <property type="component" value="Unassembled WGS sequence"/>
</dbReference>
<proteinExistence type="predicted"/>
<comment type="caution">
    <text evidence="2">The sequence shown here is derived from an EMBL/GenBank/DDBJ whole genome shotgun (WGS) entry which is preliminary data.</text>
</comment>
<protein>
    <submittedName>
        <fullName evidence="2">Uncharacterized protein</fullName>
    </submittedName>
</protein>
<dbReference type="EMBL" id="JAWDGP010001092">
    <property type="protein sequence ID" value="KAK3794800.1"/>
    <property type="molecule type" value="Genomic_DNA"/>
</dbReference>
<gene>
    <name evidence="2" type="ORF">RRG08_054439</name>
</gene>
<keyword evidence="3" id="KW-1185">Reference proteome</keyword>
<feature type="compositionally biased region" description="Gly residues" evidence="1">
    <location>
        <begin position="50"/>
        <end position="66"/>
    </location>
</feature>
<evidence type="ECO:0000256" key="1">
    <source>
        <dbReference type="SAM" id="MobiDB-lite"/>
    </source>
</evidence>
<evidence type="ECO:0000313" key="3">
    <source>
        <dbReference type="Proteomes" id="UP001283361"/>
    </source>
</evidence>
<name>A0AAE1AVZ4_9GAST</name>
<reference evidence="2" key="1">
    <citation type="journal article" date="2023" name="G3 (Bethesda)">
        <title>A reference genome for the long-term kleptoplast-retaining sea slug Elysia crispata morphotype clarki.</title>
        <authorList>
            <person name="Eastman K.E."/>
            <person name="Pendleton A.L."/>
            <person name="Shaikh M.A."/>
            <person name="Suttiyut T."/>
            <person name="Ogas R."/>
            <person name="Tomko P."/>
            <person name="Gavelis G."/>
            <person name="Widhalm J.R."/>
            <person name="Wisecaver J.H."/>
        </authorList>
    </citation>
    <scope>NUCLEOTIDE SEQUENCE</scope>
    <source>
        <strain evidence="2">ECLA1</strain>
    </source>
</reference>
<evidence type="ECO:0000313" key="2">
    <source>
        <dbReference type="EMBL" id="KAK3794800.1"/>
    </source>
</evidence>
<dbReference type="AlphaFoldDB" id="A0AAE1AVZ4"/>
<sequence>MKSRRYRSPATTTLHSLMQAVMAPAFGMQRDFPQIGEYLVGREALTVAGPRGGGGGGGAGAGGGGEQRTVSARNASNSKLLPRTELWRNSVEKERWVKLRGVERKVNRWKDKRT</sequence>